<dbReference type="AlphaFoldDB" id="A0A9P0Z1P3"/>
<keyword evidence="2" id="KW-0326">Glycosidase</keyword>
<evidence type="ECO:0000313" key="5">
    <source>
        <dbReference type="Proteomes" id="UP001152484"/>
    </source>
</evidence>
<evidence type="ECO:0000256" key="1">
    <source>
        <dbReference type="ARBA" id="ARBA00022801"/>
    </source>
</evidence>
<keyword evidence="5" id="KW-1185">Reference proteome</keyword>
<comment type="caution">
    <text evidence="4">The sequence shown here is derived from an EMBL/GenBank/DDBJ whole genome shotgun (WGS) entry which is preliminary data.</text>
</comment>
<protein>
    <recommendedName>
        <fullName evidence="3">GH16 domain-containing protein</fullName>
    </recommendedName>
</protein>
<dbReference type="EMBL" id="CAMAPE010000016">
    <property type="protein sequence ID" value="CAH9082865.1"/>
    <property type="molecule type" value="Genomic_DNA"/>
</dbReference>
<gene>
    <name evidence="4" type="ORF">CEURO_LOCUS8444</name>
</gene>
<reference evidence="4" key="1">
    <citation type="submission" date="2022-07" db="EMBL/GenBank/DDBJ databases">
        <authorList>
            <person name="Macas J."/>
            <person name="Novak P."/>
            <person name="Neumann P."/>
        </authorList>
    </citation>
    <scope>NUCLEOTIDE SEQUENCE</scope>
</reference>
<organism evidence="4 5">
    <name type="scientific">Cuscuta europaea</name>
    <name type="common">European dodder</name>
    <dbReference type="NCBI Taxonomy" id="41803"/>
    <lineage>
        <taxon>Eukaryota</taxon>
        <taxon>Viridiplantae</taxon>
        <taxon>Streptophyta</taxon>
        <taxon>Embryophyta</taxon>
        <taxon>Tracheophyta</taxon>
        <taxon>Spermatophyta</taxon>
        <taxon>Magnoliopsida</taxon>
        <taxon>eudicotyledons</taxon>
        <taxon>Gunneridae</taxon>
        <taxon>Pentapetalae</taxon>
        <taxon>asterids</taxon>
        <taxon>lamiids</taxon>
        <taxon>Solanales</taxon>
        <taxon>Convolvulaceae</taxon>
        <taxon>Cuscuteae</taxon>
        <taxon>Cuscuta</taxon>
        <taxon>Cuscuta subgen. Cuscuta</taxon>
    </lineage>
</organism>
<sequence>MTILVTFTRHHPSILASFCFTISLSCCNHRSLCQGWDDPYVPQTHEGLLKWKYPEMNSVDPLIEIRDERELLYLNEEKKPKLMEGSRVVFQLMSLPSLGNMHDEMDFKFLRDSCRFSMDNIPIRVFTNNKAMGVPFPNNQSMKVYASLWNADESATQGGLDKIDCSKALFSASYMDFKANACF</sequence>
<accession>A0A9P0Z1P3</accession>
<keyword evidence="1" id="KW-0378">Hydrolase</keyword>
<dbReference type="InterPro" id="IPR044791">
    <property type="entry name" value="Beta-glucanase/XTH"/>
</dbReference>
<dbReference type="SUPFAM" id="SSF49899">
    <property type="entry name" value="Concanavalin A-like lectins/glucanases"/>
    <property type="match status" value="1"/>
</dbReference>
<evidence type="ECO:0000259" key="3">
    <source>
        <dbReference type="Pfam" id="PF00722"/>
    </source>
</evidence>
<dbReference type="InterPro" id="IPR000757">
    <property type="entry name" value="Beta-glucanase-like"/>
</dbReference>
<dbReference type="Proteomes" id="UP001152484">
    <property type="component" value="Unassembled WGS sequence"/>
</dbReference>
<feature type="domain" description="GH16" evidence="3">
    <location>
        <begin position="112"/>
        <end position="165"/>
    </location>
</feature>
<name>A0A9P0Z1P3_CUSEU</name>
<dbReference type="GO" id="GO:0005975">
    <property type="term" value="P:carbohydrate metabolic process"/>
    <property type="evidence" value="ECO:0007669"/>
    <property type="project" value="InterPro"/>
</dbReference>
<evidence type="ECO:0000313" key="4">
    <source>
        <dbReference type="EMBL" id="CAH9082865.1"/>
    </source>
</evidence>
<dbReference type="OrthoDB" id="200924at2759"/>
<dbReference type="PANTHER" id="PTHR31062">
    <property type="entry name" value="XYLOGLUCAN ENDOTRANSGLUCOSYLASE/HYDROLASE PROTEIN 8-RELATED"/>
    <property type="match status" value="1"/>
</dbReference>
<proteinExistence type="predicted"/>
<dbReference type="Gene3D" id="2.60.120.200">
    <property type="match status" value="1"/>
</dbReference>
<evidence type="ECO:0000256" key="2">
    <source>
        <dbReference type="ARBA" id="ARBA00023295"/>
    </source>
</evidence>
<dbReference type="InterPro" id="IPR013320">
    <property type="entry name" value="ConA-like_dom_sf"/>
</dbReference>
<dbReference type="Pfam" id="PF00722">
    <property type="entry name" value="Glyco_hydro_16"/>
    <property type="match status" value="1"/>
</dbReference>
<dbReference type="GO" id="GO:0004553">
    <property type="term" value="F:hydrolase activity, hydrolyzing O-glycosyl compounds"/>
    <property type="evidence" value="ECO:0007669"/>
    <property type="project" value="InterPro"/>
</dbReference>